<evidence type="ECO:0000259" key="5">
    <source>
        <dbReference type="PROSITE" id="PS51366"/>
    </source>
</evidence>
<feature type="compositionally biased region" description="Gly residues" evidence="4">
    <location>
        <begin position="130"/>
        <end position="140"/>
    </location>
</feature>
<dbReference type="OrthoDB" id="10260961at2759"/>
<evidence type="ECO:0000256" key="4">
    <source>
        <dbReference type="SAM" id="MobiDB-lite"/>
    </source>
</evidence>
<dbReference type="InterPro" id="IPR016024">
    <property type="entry name" value="ARM-type_fold"/>
</dbReference>
<evidence type="ECO:0000313" key="7">
    <source>
        <dbReference type="Proteomes" id="UP000001876"/>
    </source>
</evidence>
<dbReference type="SMART" id="SM00544">
    <property type="entry name" value="MA3"/>
    <property type="match status" value="1"/>
</dbReference>
<feature type="compositionally biased region" description="Gly residues" evidence="4">
    <location>
        <begin position="71"/>
        <end position="88"/>
    </location>
</feature>
<feature type="compositionally biased region" description="Basic and acidic residues" evidence="4">
    <location>
        <begin position="89"/>
        <end position="129"/>
    </location>
</feature>
<dbReference type="GO" id="GO:0005730">
    <property type="term" value="C:nucleolus"/>
    <property type="evidence" value="ECO:0007669"/>
    <property type="project" value="UniProtKB-SubCell"/>
</dbReference>
<keyword evidence="3" id="KW-0539">Nucleus</keyword>
<feature type="region of interest" description="Disordered" evidence="4">
    <location>
        <begin position="1"/>
        <end position="211"/>
    </location>
</feature>
<dbReference type="KEGG" id="mpp:MICPUCDRAFT_59865"/>
<dbReference type="EMBL" id="GG663742">
    <property type="protein sequence ID" value="EEH55030.1"/>
    <property type="molecule type" value="Genomic_DNA"/>
</dbReference>
<dbReference type="SUPFAM" id="SSF48371">
    <property type="entry name" value="ARM repeat"/>
    <property type="match status" value="1"/>
</dbReference>
<dbReference type="STRING" id="564608.C1MYC8"/>
<dbReference type="AlphaFoldDB" id="C1MYC8"/>
<feature type="domain" description="MI" evidence="5">
    <location>
        <begin position="736"/>
        <end position="870"/>
    </location>
</feature>
<feature type="compositionally biased region" description="Low complexity" evidence="4">
    <location>
        <begin position="354"/>
        <end position="363"/>
    </location>
</feature>
<feature type="compositionally biased region" description="Acidic residues" evidence="4">
    <location>
        <begin position="296"/>
        <end position="316"/>
    </location>
</feature>
<feature type="compositionally biased region" description="Acidic residues" evidence="4">
    <location>
        <begin position="323"/>
        <end position="351"/>
    </location>
</feature>
<dbReference type="OMA" id="KLACKQR"/>
<dbReference type="Pfam" id="PF02854">
    <property type="entry name" value="MIF4G"/>
    <property type="match status" value="1"/>
</dbReference>
<dbReference type="PROSITE" id="PS51366">
    <property type="entry name" value="MI"/>
    <property type="match status" value="1"/>
</dbReference>
<accession>C1MYC8</accession>
<dbReference type="InterPro" id="IPR050781">
    <property type="entry name" value="CWC22_splicing_factor"/>
</dbReference>
<evidence type="ECO:0000256" key="3">
    <source>
        <dbReference type="ARBA" id="ARBA00023242"/>
    </source>
</evidence>
<evidence type="ECO:0000256" key="2">
    <source>
        <dbReference type="ARBA" id="ARBA00006856"/>
    </source>
</evidence>
<comment type="subcellular location">
    <subcellularLocation>
        <location evidence="1">Nucleus</location>
        <location evidence="1">Nucleolus</location>
    </subcellularLocation>
</comment>
<evidence type="ECO:0000256" key="1">
    <source>
        <dbReference type="ARBA" id="ARBA00004604"/>
    </source>
</evidence>
<sequence length="902" mass="95330">MGRFGGGRGRGRGRGGGGRGGRGGRGGKAKHNGPALPRALATELEEAEQLADGGVGHREKSATRSGFEGSVTGGRDGPGGTRGGGGGRGGRDSALDRKQMRKRAKEEEKARRRQWSERRARAKKTDEIRGGGGGGGGGGAGKKKRGGVGDDDDNGDAKPGKKRRASRDDDDDDDARATAKLSKKKNANAKPDAAERPTELPPKKIKLSAEDRMGRARLEAYRADEAEQKRLMKKLKGRKGAEDDGLGFFFDALPGLELLNDDGGKGDEGALKRAAREAAESAGKKRARAAKRDAMAEEDEEEDDDDEDEDDDEDDPFGMGPDVDSESDDEGEYSHDESEEEDEDVAEDEEENPPRAAAAAAGKYVPPAQRAAALAALEATAAAGGASEDENGPEKKTAAADAKAAKAAADAARALRGLVNRVGEANVAAIVAEAASLARGDRSIPRRAVGDAATTEIMKALVEGPKASERYAATLAGFIAGLAGELGPEIAARFGAALVDALRVARADDRARAASNVVAVFSRLFVCGLFPSAVVYGLLKELSRTLTELDATLMLGTLRAAGSRLRHEDPAGMKEFIVTLQGRVAELTAAGAGGTAGGDGAAGGGGGGLTRRARLMLDMVVDLKNNKKTTPVANANGERGGGAEDDQWGFPTAMSKWLRSSAAVGDAAVALRALAYDRLQRAETRKGQWWLPEAAGTDAWFAARRGQGAGDAARAASQSEGLELLNKARGLRMNTEARRAIFCVVVGAEDYADALDRLLRLPLADKQDREIPRVLLECCLQEKAYNPYYEVLARKLCERVKKHRMTTQLCVWDQIREISPAASSSEIAEDRGRDAPPPVSVRRIANLARFFAGLLVWNALPPVALKASQTASRASPFASRASFRFLRTSFLSRAGNHTRCHA</sequence>
<feature type="compositionally biased region" description="Basic and acidic residues" evidence="4">
    <location>
        <begin position="262"/>
        <end position="283"/>
    </location>
</feature>
<keyword evidence="7" id="KW-1185">Reference proteome</keyword>
<dbReference type="GO" id="GO:0042274">
    <property type="term" value="P:ribosomal small subunit biogenesis"/>
    <property type="evidence" value="ECO:0007669"/>
    <property type="project" value="TreeGrafter"/>
</dbReference>
<dbReference type="Gene3D" id="1.25.40.180">
    <property type="match status" value="1"/>
</dbReference>
<gene>
    <name evidence="6" type="ORF">MICPUCDRAFT_59865</name>
</gene>
<dbReference type="Pfam" id="PF02847">
    <property type="entry name" value="MA3"/>
    <property type="match status" value="1"/>
</dbReference>
<organism evidence="7">
    <name type="scientific">Micromonas pusilla (strain CCMP1545)</name>
    <name type="common">Picoplanktonic green alga</name>
    <dbReference type="NCBI Taxonomy" id="564608"/>
    <lineage>
        <taxon>Eukaryota</taxon>
        <taxon>Viridiplantae</taxon>
        <taxon>Chlorophyta</taxon>
        <taxon>Mamiellophyceae</taxon>
        <taxon>Mamiellales</taxon>
        <taxon>Mamiellaceae</taxon>
        <taxon>Micromonas</taxon>
    </lineage>
</organism>
<dbReference type="Proteomes" id="UP000001876">
    <property type="component" value="Unassembled WGS sequence"/>
</dbReference>
<comment type="similarity">
    <text evidence="2">Belongs to the CWC22 family.</text>
</comment>
<feature type="compositionally biased region" description="Basic and acidic residues" evidence="4">
    <location>
        <begin position="192"/>
        <end position="211"/>
    </location>
</feature>
<dbReference type="PANTHER" id="PTHR18034:SF4">
    <property type="entry name" value="NUCLEOLAR MIF4G DOMAIN-CONTAINING PROTEIN 1"/>
    <property type="match status" value="1"/>
</dbReference>
<proteinExistence type="inferred from homology"/>
<protein>
    <submittedName>
        <fullName evidence="6">Predicted protein</fullName>
    </submittedName>
</protein>
<dbReference type="RefSeq" id="XP_003060261.1">
    <property type="nucleotide sequence ID" value="XM_003060215.1"/>
</dbReference>
<feature type="region of interest" description="Disordered" evidence="4">
    <location>
        <begin position="256"/>
        <end position="363"/>
    </location>
</feature>
<reference evidence="6 7" key="1">
    <citation type="journal article" date="2009" name="Science">
        <title>Green evolution and dynamic adaptations revealed by genomes of the marine picoeukaryotes Micromonas.</title>
        <authorList>
            <person name="Worden A.Z."/>
            <person name="Lee J.H."/>
            <person name="Mock T."/>
            <person name="Rouze P."/>
            <person name="Simmons M.P."/>
            <person name="Aerts A.L."/>
            <person name="Allen A.E."/>
            <person name="Cuvelier M.L."/>
            <person name="Derelle E."/>
            <person name="Everett M.V."/>
            <person name="Foulon E."/>
            <person name="Grimwood J."/>
            <person name="Gundlach H."/>
            <person name="Henrissat B."/>
            <person name="Napoli C."/>
            <person name="McDonald S.M."/>
            <person name="Parker M.S."/>
            <person name="Rombauts S."/>
            <person name="Salamov A."/>
            <person name="Von Dassow P."/>
            <person name="Badger J.H."/>
            <person name="Coutinho P.M."/>
            <person name="Demir E."/>
            <person name="Dubchak I."/>
            <person name="Gentemann C."/>
            <person name="Eikrem W."/>
            <person name="Gready J.E."/>
            <person name="John U."/>
            <person name="Lanier W."/>
            <person name="Lindquist E.A."/>
            <person name="Lucas S."/>
            <person name="Mayer K.F."/>
            <person name="Moreau H."/>
            <person name="Not F."/>
            <person name="Otillar R."/>
            <person name="Panaud O."/>
            <person name="Pangilinan J."/>
            <person name="Paulsen I."/>
            <person name="Piegu B."/>
            <person name="Poliakov A."/>
            <person name="Robbens S."/>
            <person name="Schmutz J."/>
            <person name="Toulza E."/>
            <person name="Wyss T."/>
            <person name="Zelensky A."/>
            <person name="Zhou K."/>
            <person name="Armbrust E.V."/>
            <person name="Bhattacharya D."/>
            <person name="Goodenough U.W."/>
            <person name="Van de Peer Y."/>
            <person name="Grigoriev I.V."/>
        </authorList>
    </citation>
    <scope>NUCLEOTIDE SEQUENCE [LARGE SCALE GENOMIC DNA]</scope>
    <source>
        <strain evidence="6 7">CCMP1545</strain>
    </source>
</reference>
<name>C1MYC8_MICPC</name>
<dbReference type="InterPro" id="IPR003891">
    <property type="entry name" value="Initiation_fac_eIF4g_MI"/>
</dbReference>
<dbReference type="InterPro" id="IPR003890">
    <property type="entry name" value="MIF4G-like_typ-3"/>
</dbReference>
<dbReference type="eggNOG" id="KOG2141">
    <property type="taxonomic scope" value="Eukaryota"/>
</dbReference>
<dbReference type="PANTHER" id="PTHR18034">
    <property type="entry name" value="CELL CYCLE CONTROL PROTEIN CWF22-RELATED"/>
    <property type="match status" value="1"/>
</dbReference>
<feature type="compositionally biased region" description="Gly residues" evidence="4">
    <location>
        <begin position="1"/>
        <end position="24"/>
    </location>
</feature>
<dbReference type="GeneID" id="9685713"/>
<evidence type="ECO:0000313" key="6">
    <source>
        <dbReference type="EMBL" id="EEH55030.1"/>
    </source>
</evidence>
<dbReference type="GO" id="GO:0003723">
    <property type="term" value="F:RNA binding"/>
    <property type="evidence" value="ECO:0007669"/>
    <property type="project" value="InterPro"/>
</dbReference>
<dbReference type="SMART" id="SM00543">
    <property type="entry name" value="MIF4G"/>
    <property type="match status" value="1"/>
</dbReference>